<evidence type="ECO:0000256" key="28">
    <source>
        <dbReference type="PIRSR" id="PIRSR632852-1"/>
    </source>
</evidence>
<keyword evidence="10" id="KW-0408">Iron</keyword>
<comment type="catalytic activity">
    <reaction evidence="17">
        <text>a 3,N(4)-etheno-2'-deoxycytidine in double-stranded DNA + 2-oxoglutarate + O2 + H2O = a 2'-deoxycytidine in double-stranded DNA + glyoxal + succinate + CO2</text>
        <dbReference type="Rhea" id="RHEA:70467"/>
        <dbReference type="Rhea" id="RHEA-COMP:17070"/>
        <dbReference type="Rhea" id="RHEA-COMP:17905"/>
        <dbReference type="ChEBI" id="CHEBI:15377"/>
        <dbReference type="ChEBI" id="CHEBI:15379"/>
        <dbReference type="ChEBI" id="CHEBI:16526"/>
        <dbReference type="ChEBI" id="CHEBI:16810"/>
        <dbReference type="ChEBI" id="CHEBI:30031"/>
        <dbReference type="ChEBI" id="CHEBI:34779"/>
        <dbReference type="ChEBI" id="CHEBI:85452"/>
        <dbReference type="ChEBI" id="CHEBI:189585"/>
    </reaction>
    <physiologicalReaction direction="left-to-right" evidence="17">
        <dbReference type="Rhea" id="RHEA:70468"/>
    </physiologicalReaction>
</comment>
<evidence type="ECO:0000256" key="24">
    <source>
        <dbReference type="ARBA" id="ARBA00066725"/>
    </source>
</evidence>
<evidence type="ECO:0000256" key="13">
    <source>
        <dbReference type="ARBA" id="ARBA00051010"/>
    </source>
</evidence>
<dbReference type="AlphaFoldDB" id="U3J635"/>
<accession>U3J635</accession>
<evidence type="ECO:0000256" key="23">
    <source>
        <dbReference type="ARBA" id="ARBA00062909"/>
    </source>
</evidence>
<feature type="binding site" evidence="28">
    <location>
        <position position="262"/>
    </location>
    <ligand>
        <name>2-oxoglutarate</name>
        <dbReference type="ChEBI" id="CHEBI:16810"/>
    </ligand>
</feature>
<reference evidence="31" key="2">
    <citation type="submission" date="2025-08" db="UniProtKB">
        <authorList>
            <consortium name="Ensembl"/>
        </authorList>
    </citation>
    <scope>IDENTIFICATION</scope>
</reference>
<feature type="binding site" evidence="28">
    <location>
        <position position="182"/>
    </location>
    <ligand>
        <name>substrate</name>
    </ligand>
</feature>
<dbReference type="GeneTree" id="ENSGT00940000159009"/>
<dbReference type="GO" id="GO:0035516">
    <property type="term" value="F:broad specificity oxidative DNA demethylase activity"/>
    <property type="evidence" value="ECO:0007669"/>
    <property type="project" value="UniProtKB-EC"/>
</dbReference>
<feature type="domain" description="Fe2OG dioxygenase" evidence="30">
    <location>
        <begin position="160"/>
        <end position="265"/>
    </location>
</feature>
<feature type="binding site" evidence="28">
    <location>
        <position position="169"/>
    </location>
    <ligand>
        <name>2-oxoglutarate</name>
        <dbReference type="ChEBI" id="CHEBI:16810"/>
    </ligand>
</feature>
<comment type="subunit">
    <text evidence="23">Interacts with PCNA homotrimer; this interaction is enhanced during the S-phase of the cell cycle. Interacts with nucleolar proteins NCL, UBTF and NPM1. Interacts with XRCC5-XRCC6 heterodimer.</text>
</comment>
<evidence type="ECO:0000256" key="14">
    <source>
        <dbReference type="ARBA" id="ARBA00051165"/>
    </source>
</evidence>
<keyword evidence="6" id="KW-0227">DNA damage</keyword>
<feature type="binding site" evidence="28">
    <location>
        <position position="244"/>
    </location>
    <ligand>
        <name>2-oxoglutarate</name>
        <dbReference type="ChEBI" id="CHEBI:16810"/>
    </ligand>
</feature>
<evidence type="ECO:0000256" key="25">
    <source>
        <dbReference type="ARBA" id="ARBA00072134"/>
    </source>
</evidence>
<comment type="catalytic activity">
    <reaction evidence="18">
        <text>a 1,N(2)-etheno-2'-deoxyguanosine in double-stranded DNA + 2-oxoglutarate + O2 + H2O = a 2'-deoxyguanosine in double-stranded DNA + glyoxal + succinate + CO2</text>
        <dbReference type="Rhea" id="RHEA:70487"/>
        <dbReference type="Rhea" id="RHEA-COMP:17910"/>
        <dbReference type="Rhea" id="RHEA-COMP:17912"/>
        <dbReference type="ChEBI" id="CHEBI:15377"/>
        <dbReference type="ChEBI" id="CHEBI:15379"/>
        <dbReference type="ChEBI" id="CHEBI:16526"/>
        <dbReference type="ChEBI" id="CHEBI:16810"/>
        <dbReference type="ChEBI" id="CHEBI:30031"/>
        <dbReference type="ChEBI" id="CHEBI:34779"/>
        <dbReference type="ChEBI" id="CHEBI:85445"/>
        <dbReference type="ChEBI" id="CHEBI:189586"/>
    </reaction>
    <physiologicalReaction direction="left-to-right" evidence="18">
        <dbReference type="Rhea" id="RHEA:70488"/>
    </physiologicalReaction>
</comment>
<comment type="cofactor">
    <cofactor evidence="1">
        <name>Fe(2+)</name>
        <dbReference type="ChEBI" id="CHEBI:29033"/>
    </cofactor>
</comment>
<evidence type="ECO:0000256" key="9">
    <source>
        <dbReference type="ARBA" id="ARBA00023002"/>
    </source>
</evidence>
<evidence type="ECO:0000256" key="2">
    <source>
        <dbReference type="ARBA" id="ARBA00004604"/>
    </source>
</evidence>
<dbReference type="GO" id="GO:0005730">
    <property type="term" value="C:nucleolus"/>
    <property type="evidence" value="ECO:0007669"/>
    <property type="project" value="UniProtKB-SubCell"/>
</dbReference>
<reference evidence="31 32" key="1">
    <citation type="submission" date="2017-10" db="EMBL/GenBank/DDBJ databases">
        <title>A new Pekin duck reference genome.</title>
        <authorList>
            <person name="Hou Z.-C."/>
            <person name="Zhou Z.-K."/>
            <person name="Zhu F."/>
            <person name="Hou S.-S."/>
        </authorList>
    </citation>
    <scope>NUCLEOTIDE SEQUENCE [LARGE SCALE GENOMIC DNA]</scope>
</reference>
<comment type="catalytic activity">
    <reaction evidence="14">
        <text>an N(3)-methyl-2'-deoxycytidine in single-stranded DNA + 2-oxoglutarate + O2 = a 2'-deoxycytidine in single-stranded DNA + formaldehyde + succinate + CO2 + H(+)</text>
        <dbReference type="Rhea" id="RHEA:70435"/>
        <dbReference type="Rhea" id="RHEA-COMP:12846"/>
        <dbReference type="Rhea" id="RHEA-COMP:17894"/>
        <dbReference type="ChEBI" id="CHEBI:15378"/>
        <dbReference type="ChEBI" id="CHEBI:15379"/>
        <dbReference type="ChEBI" id="CHEBI:16526"/>
        <dbReference type="ChEBI" id="CHEBI:16810"/>
        <dbReference type="ChEBI" id="CHEBI:16842"/>
        <dbReference type="ChEBI" id="CHEBI:30031"/>
        <dbReference type="ChEBI" id="CHEBI:85452"/>
        <dbReference type="ChEBI" id="CHEBI:139075"/>
    </reaction>
    <physiologicalReaction direction="left-to-right" evidence="14">
        <dbReference type="Rhea" id="RHEA:70436"/>
    </physiologicalReaction>
</comment>
<keyword evidence="8" id="KW-0223">Dioxygenase</keyword>
<evidence type="ECO:0000313" key="31">
    <source>
        <dbReference type="Ensembl" id="ENSAPLP00000014962.2"/>
    </source>
</evidence>
<comment type="catalytic activity">
    <reaction evidence="20">
        <text>a 1,N(6)-etheno-2'-deoxyadenosine in double-stranded DNA + 2-oxoglutarate + O2 + H2O = a 2'-deoxyadenosine in double-stranded DNA + glyoxal + succinate + CO2</text>
        <dbReference type="Rhea" id="RHEA:70463"/>
        <dbReference type="Rhea" id="RHEA-COMP:17897"/>
        <dbReference type="Rhea" id="RHEA-COMP:17903"/>
        <dbReference type="ChEBI" id="CHEBI:15377"/>
        <dbReference type="ChEBI" id="CHEBI:15379"/>
        <dbReference type="ChEBI" id="CHEBI:16526"/>
        <dbReference type="ChEBI" id="CHEBI:16810"/>
        <dbReference type="ChEBI" id="CHEBI:30031"/>
        <dbReference type="ChEBI" id="CHEBI:34779"/>
        <dbReference type="ChEBI" id="CHEBI:90615"/>
        <dbReference type="ChEBI" id="CHEBI:189583"/>
    </reaction>
    <physiologicalReaction direction="left-to-right" evidence="20">
        <dbReference type="Rhea" id="RHEA:70464"/>
    </physiologicalReaction>
</comment>
<evidence type="ECO:0000256" key="1">
    <source>
        <dbReference type="ARBA" id="ARBA00001954"/>
    </source>
</evidence>
<keyword evidence="11" id="KW-0234">DNA repair</keyword>
<evidence type="ECO:0000256" key="26">
    <source>
        <dbReference type="ARBA" id="ARBA00077989"/>
    </source>
</evidence>
<comment type="catalytic activity">
    <reaction evidence="22">
        <text>a methylated nucleobase within DNA + 2-oxoglutarate + O2 = a nucleobase within DNA + formaldehyde + succinate + CO2</text>
        <dbReference type="Rhea" id="RHEA:30299"/>
        <dbReference type="Rhea" id="RHEA-COMP:12192"/>
        <dbReference type="Rhea" id="RHEA-COMP:12193"/>
        <dbReference type="ChEBI" id="CHEBI:15379"/>
        <dbReference type="ChEBI" id="CHEBI:16526"/>
        <dbReference type="ChEBI" id="CHEBI:16810"/>
        <dbReference type="ChEBI" id="CHEBI:16842"/>
        <dbReference type="ChEBI" id="CHEBI:30031"/>
        <dbReference type="ChEBI" id="CHEBI:32875"/>
        <dbReference type="ChEBI" id="CHEBI:64428"/>
        <dbReference type="EC" id="1.14.11.33"/>
    </reaction>
    <physiologicalReaction direction="left-to-right" evidence="22">
        <dbReference type="Rhea" id="RHEA:30300"/>
    </physiologicalReaction>
</comment>
<gene>
    <name evidence="31" type="primary">ALKBH2</name>
</gene>
<dbReference type="InterPro" id="IPR032852">
    <property type="entry name" value="ALKBH2"/>
</dbReference>
<feature type="binding site" evidence="28">
    <location>
        <position position="256"/>
    </location>
    <ligand>
        <name>2-oxoglutarate</name>
        <dbReference type="ChEBI" id="CHEBI:16810"/>
    </ligand>
</feature>
<evidence type="ECO:0000259" key="30">
    <source>
        <dbReference type="PROSITE" id="PS51471"/>
    </source>
</evidence>
<evidence type="ECO:0000256" key="17">
    <source>
        <dbReference type="ARBA" id="ARBA00051434"/>
    </source>
</evidence>
<keyword evidence="9" id="KW-0560">Oxidoreductase</keyword>
<dbReference type="PANTHER" id="PTHR31573:SF1">
    <property type="entry name" value="DNA OXIDATIVE DEMETHYLASE ALKBH2"/>
    <property type="match status" value="1"/>
</dbReference>
<keyword evidence="32" id="KW-1185">Reference proteome</keyword>
<evidence type="ECO:0000256" key="29">
    <source>
        <dbReference type="SAM" id="MobiDB-lite"/>
    </source>
</evidence>
<dbReference type="FunFam" id="2.60.120.590:FF:000004">
    <property type="entry name" value="DNA oxidative demethylase ALKBH2"/>
    <property type="match status" value="1"/>
</dbReference>
<dbReference type="Ensembl" id="ENSAPLT00000015749.2">
    <property type="protein sequence ID" value="ENSAPLP00000014962.2"/>
    <property type="gene ID" value="ENSAPLG00000015118.2"/>
</dbReference>
<evidence type="ECO:0000313" key="32">
    <source>
        <dbReference type="Proteomes" id="UP000016666"/>
    </source>
</evidence>
<sequence length="269" mass="29884">MVAADPPSSSSETRVGWGIWRFGAKTGGGGGAGGGACGRGRGSGRARAHPQRGAPMAGACGKKIRGQGLSCEYRLLFGPAEADGILRRLERDVRYLPGERPGISGKLHVFGKWHSIPRRKAVYGDPELKYTYSGVTFSPEPWIPVLDHIRERVASVTGHKFNFVLINRYKDGLDHIGEHRDDEKELVPRSPIASVSFGACRDFVFRHCESRGKNAKRRIEPVTLQLAHGSLLLMKYPTNVYWYHSLPIRKRVLSPRINLTFRKVMAIDK</sequence>
<feature type="binding site" evidence="28">
    <location>
        <begin position="110"/>
        <end position="112"/>
    </location>
    <ligand>
        <name>substrate</name>
    </ligand>
</feature>
<evidence type="ECO:0000256" key="22">
    <source>
        <dbReference type="ARBA" id="ARBA00053025"/>
    </source>
</evidence>
<feature type="binding site" evidence="28">
    <location>
        <position position="167"/>
    </location>
    <ligand>
        <name>2-oxoglutarate</name>
        <dbReference type="ChEBI" id="CHEBI:16810"/>
    </ligand>
</feature>
<dbReference type="PROSITE" id="PS51471">
    <property type="entry name" value="FE2OG_OXY"/>
    <property type="match status" value="1"/>
</dbReference>
<comment type="catalytic activity">
    <reaction evidence="13">
        <text>an N(1)-methyl-2'-deoxyadenosine in single-stranded DNA + 2-oxoglutarate + O2 = a 2'-deoxyadenosine in single-stranded DNA + formaldehyde + succinate + CO2 + H(+)</text>
        <dbReference type="Rhea" id="RHEA:70447"/>
        <dbReference type="Rhea" id="RHEA-COMP:17895"/>
        <dbReference type="Rhea" id="RHEA-COMP:17896"/>
        <dbReference type="ChEBI" id="CHEBI:15378"/>
        <dbReference type="ChEBI" id="CHEBI:15379"/>
        <dbReference type="ChEBI" id="CHEBI:16526"/>
        <dbReference type="ChEBI" id="CHEBI:16810"/>
        <dbReference type="ChEBI" id="CHEBI:16842"/>
        <dbReference type="ChEBI" id="CHEBI:30031"/>
        <dbReference type="ChEBI" id="CHEBI:90615"/>
        <dbReference type="ChEBI" id="CHEBI:139096"/>
    </reaction>
    <physiologicalReaction direction="left-to-right" evidence="13">
        <dbReference type="Rhea" id="RHEA:70448"/>
    </physiologicalReaction>
</comment>
<dbReference type="Gene3D" id="2.60.120.590">
    <property type="entry name" value="Alpha-ketoglutarate-dependent dioxygenase AlkB-like"/>
    <property type="match status" value="1"/>
</dbReference>
<name>U3J635_ANAPP</name>
<feature type="binding site" evidence="28">
    <location>
        <position position="179"/>
    </location>
    <ligand>
        <name>2-oxoglutarate</name>
        <dbReference type="ChEBI" id="CHEBI:16810"/>
    </ligand>
</feature>
<evidence type="ECO:0000256" key="3">
    <source>
        <dbReference type="ARBA" id="ARBA00004642"/>
    </source>
</evidence>
<dbReference type="EC" id="1.14.11.33" evidence="24"/>
<dbReference type="PANTHER" id="PTHR31573">
    <property type="entry name" value="ALPHA-KETOGLUTARATE-DEPENDENT DIOXYGENASE ALKB HOMOLOG 2"/>
    <property type="match status" value="1"/>
</dbReference>
<dbReference type="InterPro" id="IPR005123">
    <property type="entry name" value="Oxoglu/Fe-dep_dioxygenase_dom"/>
</dbReference>
<evidence type="ECO:0000256" key="19">
    <source>
        <dbReference type="ARBA" id="ARBA00052597"/>
    </source>
</evidence>
<organism evidence="31 32">
    <name type="scientific">Anas platyrhynchos platyrhynchos</name>
    <name type="common">Northern mallard</name>
    <dbReference type="NCBI Taxonomy" id="8840"/>
    <lineage>
        <taxon>Eukaryota</taxon>
        <taxon>Metazoa</taxon>
        <taxon>Chordata</taxon>
        <taxon>Craniata</taxon>
        <taxon>Vertebrata</taxon>
        <taxon>Euteleostomi</taxon>
        <taxon>Archelosauria</taxon>
        <taxon>Archosauria</taxon>
        <taxon>Dinosauria</taxon>
        <taxon>Saurischia</taxon>
        <taxon>Theropoda</taxon>
        <taxon>Coelurosauria</taxon>
        <taxon>Aves</taxon>
        <taxon>Neognathae</taxon>
        <taxon>Galloanserae</taxon>
        <taxon>Anseriformes</taxon>
        <taxon>Anatidae</taxon>
        <taxon>Anatinae</taxon>
        <taxon>Anas</taxon>
    </lineage>
</organism>
<dbReference type="Proteomes" id="UP000016666">
    <property type="component" value="Chromosome 16"/>
</dbReference>
<evidence type="ECO:0000256" key="16">
    <source>
        <dbReference type="ARBA" id="ARBA00051376"/>
    </source>
</evidence>
<evidence type="ECO:0000256" key="18">
    <source>
        <dbReference type="ARBA" id="ARBA00051755"/>
    </source>
</evidence>
<evidence type="ECO:0000256" key="10">
    <source>
        <dbReference type="ARBA" id="ARBA00023004"/>
    </source>
</evidence>
<feature type="compositionally biased region" description="Gly residues" evidence="29">
    <location>
        <begin position="29"/>
        <end position="41"/>
    </location>
</feature>
<feature type="region of interest" description="Disordered" evidence="29">
    <location>
        <begin position="29"/>
        <end position="59"/>
    </location>
</feature>
<reference evidence="31" key="3">
    <citation type="submission" date="2025-09" db="UniProtKB">
        <authorList>
            <consortium name="Ensembl"/>
        </authorList>
    </citation>
    <scope>IDENTIFICATION</scope>
</reference>
<dbReference type="OMA" id="TQHHWQH"/>
<evidence type="ECO:0000256" key="5">
    <source>
        <dbReference type="ARBA" id="ARBA00022723"/>
    </source>
</evidence>
<comment type="catalytic activity">
    <reaction evidence="19">
        <text>a 3,N(4)-etheno-2'-deoxycytidine in single-stranded DNA + 2-oxoglutarate + O2 + H2O = a 2'-deoxycytidine in single-stranded DNA + glyoxal + succinate + CO2</text>
        <dbReference type="Rhea" id="RHEA:70471"/>
        <dbReference type="Rhea" id="RHEA-COMP:12846"/>
        <dbReference type="Rhea" id="RHEA-COMP:17906"/>
        <dbReference type="ChEBI" id="CHEBI:15377"/>
        <dbReference type="ChEBI" id="CHEBI:15379"/>
        <dbReference type="ChEBI" id="CHEBI:16526"/>
        <dbReference type="ChEBI" id="CHEBI:16810"/>
        <dbReference type="ChEBI" id="CHEBI:30031"/>
        <dbReference type="ChEBI" id="CHEBI:34779"/>
        <dbReference type="ChEBI" id="CHEBI:85452"/>
        <dbReference type="ChEBI" id="CHEBI:189585"/>
    </reaction>
    <physiologicalReaction direction="left-to-right" evidence="19">
        <dbReference type="Rhea" id="RHEA:70472"/>
    </physiologicalReaction>
</comment>
<dbReference type="GO" id="GO:0005654">
    <property type="term" value="C:nucleoplasm"/>
    <property type="evidence" value="ECO:0007669"/>
    <property type="project" value="UniProtKB-SubCell"/>
</dbReference>
<comment type="similarity">
    <text evidence="4">Belongs to the alkB family.</text>
</comment>
<proteinExistence type="inferred from homology"/>
<evidence type="ECO:0000256" key="4">
    <source>
        <dbReference type="ARBA" id="ARBA00007879"/>
    </source>
</evidence>
<comment type="catalytic activity">
    <reaction evidence="15">
        <text>a 1,N(6)-etheno-2'-deoxyadenosine in single-stranded DNA + 2-oxoglutarate + O2 + H2O = a 2'-deoxyadenosine in single-stranded DNA + glyoxal + succinate + CO2</text>
        <dbReference type="Rhea" id="RHEA:70459"/>
        <dbReference type="Rhea" id="RHEA-COMP:17896"/>
        <dbReference type="Rhea" id="RHEA-COMP:17904"/>
        <dbReference type="ChEBI" id="CHEBI:15377"/>
        <dbReference type="ChEBI" id="CHEBI:15379"/>
        <dbReference type="ChEBI" id="CHEBI:16526"/>
        <dbReference type="ChEBI" id="CHEBI:16810"/>
        <dbReference type="ChEBI" id="CHEBI:30031"/>
        <dbReference type="ChEBI" id="CHEBI:34779"/>
        <dbReference type="ChEBI" id="CHEBI:90615"/>
        <dbReference type="ChEBI" id="CHEBI:189583"/>
    </reaction>
    <physiologicalReaction direction="left-to-right" evidence="15">
        <dbReference type="Rhea" id="RHEA:70460"/>
    </physiologicalReaction>
</comment>
<dbReference type="InterPro" id="IPR037151">
    <property type="entry name" value="AlkB-like_sf"/>
</dbReference>
<dbReference type="GO" id="GO:0051747">
    <property type="term" value="F:cytosine C-5 DNA demethylase activity"/>
    <property type="evidence" value="ECO:0007669"/>
    <property type="project" value="UniProtKB-ARBA"/>
</dbReference>
<evidence type="ECO:0000256" key="21">
    <source>
        <dbReference type="ARBA" id="ARBA00052800"/>
    </source>
</evidence>
<comment type="catalytic activity">
    <reaction evidence="16">
        <text>an N(3)-methyl-2'-deoxycytidine in double-stranded DNA + 2-oxoglutarate + O2 = a 2'-deoxycytidine in double-stranded DNA + formaldehyde + succinate + CO2 + H(+)</text>
        <dbReference type="Rhea" id="RHEA:70439"/>
        <dbReference type="Rhea" id="RHEA-COMP:14237"/>
        <dbReference type="Rhea" id="RHEA-COMP:17070"/>
        <dbReference type="ChEBI" id="CHEBI:15378"/>
        <dbReference type="ChEBI" id="CHEBI:15379"/>
        <dbReference type="ChEBI" id="CHEBI:16526"/>
        <dbReference type="ChEBI" id="CHEBI:16810"/>
        <dbReference type="ChEBI" id="CHEBI:16842"/>
        <dbReference type="ChEBI" id="CHEBI:30031"/>
        <dbReference type="ChEBI" id="CHEBI:85452"/>
        <dbReference type="ChEBI" id="CHEBI:139075"/>
    </reaction>
    <physiologicalReaction direction="left-to-right" evidence="16">
        <dbReference type="Rhea" id="RHEA:70440"/>
    </physiologicalReaction>
</comment>
<evidence type="ECO:0000256" key="20">
    <source>
        <dbReference type="ARBA" id="ARBA00052627"/>
    </source>
</evidence>
<feature type="binding site" evidence="28">
    <location>
        <begin position="130"/>
        <end position="132"/>
    </location>
    <ligand>
        <name>substrate</name>
    </ligand>
</feature>
<dbReference type="GO" id="GO:0006307">
    <property type="term" value="P:DNA alkylation repair"/>
    <property type="evidence" value="ECO:0007669"/>
    <property type="project" value="TreeGrafter"/>
</dbReference>
<keyword evidence="12" id="KW-0539">Nucleus</keyword>
<protein>
    <recommendedName>
        <fullName evidence="25">DNA oxidative demethylase ALKBH2</fullName>
        <ecNumber evidence="24">1.14.11.33</ecNumber>
    </recommendedName>
    <alternativeName>
        <fullName evidence="26">Alkylated DNA repair protein alkB homolog 2</fullName>
    </alternativeName>
    <alternativeName>
        <fullName evidence="27">Alpha-ketoglutarate-dependent dioxygenase alkB homolog 2</fullName>
    </alternativeName>
</protein>
<evidence type="ECO:0000256" key="6">
    <source>
        <dbReference type="ARBA" id="ARBA00022763"/>
    </source>
</evidence>
<evidence type="ECO:0000256" key="7">
    <source>
        <dbReference type="ARBA" id="ARBA00022842"/>
    </source>
</evidence>
<evidence type="ECO:0000256" key="12">
    <source>
        <dbReference type="ARBA" id="ARBA00023242"/>
    </source>
</evidence>
<evidence type="ECO:0000256" key="15">
    <source>
        <dbReference type="ARBA" id="ARBA00051189"/>
    </source>
</evidence>
<dbReference type="SUPFAM" id="SSF51197">
    <property type="entry name" value="Clavaminate synthase-like"/>
    <property type="match status" value="1"/>
</dbReference>
<keyword evidence="5" id="KW-0479">Metal-binding</keyword>
<keyword evidence="7" id="KW-0460">Magnesium</keyword>
<evidence type="ECO:0000256" key="27">
    <source>
        <dbReference type="ARBA" id="ARBA00081727"/>
    </source>
</evidence>
<dbReference type="Pfam" id="PF13532">
    <property type="entry name" value="2OG-FeII_Oxy_2"/>
    <property type="match status" value="1"/>
</dbReference>
<evidence type="ECO:0000256" key="11">
    <source>
        <dbReference type="ARBA" id="ARBA00023204"/>
    </source>
</evidence>
<comment type="subcellular location">
    <subcellularLocation>
        <location evidence="2">Nucleus</location>
        <location evidence="2">Nucleolus</location>
    </subcellularLocation>
    <subcellularLocation>
        <location evidence="3">Nucleus</location>
        <location evidence="3">Nucleoplasm</location>
    </subcellularLocation>
</comment>
<feature type="binding site" evidence="28">
    <location>
        <position position="260"/>
    </location>
    <ligand>
        <name>2-oxoglutarate</name>
        <dbReference type="ChEBI" id="CHEBI:16810"/>
    </ligand>
</feature>
<evidence type="ECO:0000256" key="8">
    <source>
        <dbReference type="ARBA" id="ARBA00022964"/>
    </source>
</evidence>
<comment type="catalytic activity">
    <reaction evidence="21">
        <text>an N(1)-methyl-2'-deoxyadenosine in double-stranded DNA + 2-oxoglutarate + O2 = a 2'-deoxyadenosine in double-stranded DNA + formaldehyde + succinate + CO2 + H(+)</text>
        <dbReference type="Rhea" id="RHEA:70443"/>
        <dbReference type="Rhea" id="RHEA-COMP:14236"/>
        <dbReference type="Rhea" id="RHEA-COMP:17897"/>
        <dbReference type="ChEBI" id="CHEBI:15378"/>
        <dbReference type="ChEBI" id="CHEBI:15379"/>
        <dbReference type="ChEBI" id="CHEBI:16526"/>
        <dbReference type="ChEBI" id="CHEBI:16810"/>
        <dbReference type="ChEBI" id="CHEBI:16842"/>
        <dbReference type="ChEBI" id="CHEBI:30031"/>
        <dbReference type="ChEBI" id="CHEBI:90615"/>
        <dbReference type="ChEBI" id="CHEBI:139096"/>
    </reaction>
    <physiologicalReaction direction="left-to-right" evidence="21">
        <dbReference type="Rhea" id="RHEA:70444"/>
    </physiologicalReaction>
</comment>
<dbReference type="InterPro" id="IPR027450">
    <property type="entry name" value="AlkB-like"/>
</dbReference>
<dbReference type="GO" id="GO:0008198">
    <property type="term" value="F:ferrous iron binding"/>
    <property type="evidence" value="ECO:0007669"/>
    <property type="project" value="TreeGrafter"/>
</dbReference>